<dbReference type="EMBL" id="CABWKZ010000054">
    <property type="protein sequence ID" value="VXA58148.1"/>
    <property type="molecule type" value="Genomic_DNA"/>
</dbReference>
<gene>
    <name evidence="2" type="ORF">ACI8B_580002</name>
</gene>
<sequence length="232" mass="27227">MFQPRIGTRKLHYLLNRVMGIKIGRDRLFDVLREHRLLVQPKRAYHKTTNSHHRFYKHPNLVKLGVKQVIPQKPEQLWVADITYLPVETGEAYLSLITDAWSRKIVGYHVDDNLGAEAVSQAYLKALKTRQTPQSSLIHHSDRGIQYCSKKYQELHQEHNIRCSMTDGYDCYQNALAERVNGILKNEYLLHKPRNIEDAKRMVAESIEIYNSRRPHLSLKYKTPNEMHQAFV</sequence>
<evidence type="ECO:0000313" key="3">
    <source>
        <dbReference type="Proteomes" id="UP000430404"/>
    </source>
</evidence>
<feature type="domain" description="Integrase catalytic" evidence="1">
    <location>
        <begin position="70"/>
        <end position="232"/>
    </location>
</feature>
<dbReference type="NCBIfam" id="NF033516">
    <property type="entry name" value="transpos_IS3"/>
    <property type="match status" value="1"/>
</dbReference>
<protein>
    <submittedName>
        <fullName evidence="2">Integrase</fullName>
    </submittedName>
</protein>
<dbReference type="PANTHER" id="PTHR46889">
    <property type="entry name" value="TRANSPOSASE INSF FOR INSERTION SEQUENCE IS3B-RELATED"/>
    <property type="match status" value="1"/>
</dbReference>
<dbReference type="InterPro" id="IPR012337">
    <property type="entry name" value="RNaseH-like_sf"/>
</dbReference>
<dbReference type="AlphaFoldDB" id="A0A653KCB8"/>
<proteinExistence type="predicted"/>
<dbReference type="InterPro" id="IPR036397">
    <property type="entry name" value="RNaseH_sf"/>
</dbReference>
<dbReference type="GO" id="GO:0015074">
    <property type="term" value="P:DNA integration"/>
    <property type="evidence" value="ECO:0007669"/>
    <property type="project" value="InterPro"/>
</dbReference>
<organism evidence="2 3">
    <name type="scientific">Acinetobacter proteolyticus</name>
    <dbReference type="NCBI Taxonomy" id="1776741"/>
    <lineage>
        <taxon>Bacteria</taxon>
        <taxon>Pseudomonadati</taxon>
        <taxon>Pseudomonadota</taxon>
        <taxon>Gammaproteobacteria</taxon>
        <taxon>Moraxellales</taxon>
        <taxon>Moraxellaceae</taxon>
        <taxon>Acinetobacter</taxon>
    </lineage>
</organism>
<dbReference type="Pfam" id="PF00665">
    <property type="entry name" value="rve"/>
    <property type="match status" value="1"/>
</dbReference>
<dbReference type="PANTHER" id="PTHR46889:SF5">
    <property type="entry name" value="INTEGRASE PROTEIN"/>
    <property type="match status" value="1"/>
</dbReference>
<dbReference type="Gene3D" id="3.30.420.10">
    <property type="entry name" value="Ribonuclease H-like superfamily/Ribonuclease H"/>
    <property type="match status" value="1"/>
</dbReference>
<reference evidence="2 3" key="1">
    <citation type="submission" date="2019-10" db="EMBL/GenBank/DDBJ databases">
        <authorList>
            <person name="Karimi E."/>
        </authorList>
    </citation>
    <scope>NUCLEOTIDE SEQUENCE [LARGE SCALE GENOMIC DNA]</scope>
    <source>
        <strain evidence="2">Acinetobacter sp. 8BE</strain>
    </source>
</reference>
<dbReference type="Proteomes" id="UP000430404">
    <property type="component" value="Unassembled WGS sequence"/>
</dbReference>
<dbReference type="InterPro" id="IPR048020">
    <property type="entry name" value="Transpos_IS3"/>
</dbReference>
<dbReference type="PROSITE" id="PS50994">
    <property type="entry name" value="INTEGRASE"/>
    <property type="match status" value="1"/>
</dbReference>
<dbReference type="InterPro" id="IPR050900">
    <property type="entry name" value="Transposase_IS3/IS150/IS904"/>
</dbReference>
<accession>A0A653KCB8</accession>
<evidence type="ECO:0000259" key="1">
    <source>
        <dbReference type="PROSITE" id="PS50994"/>
    </source>
</evidence>
<dbReference type="GO" id="GO:0003676">
    <property type="term" value="F:nucleic acid binding"/>
    <property type="evidence" value="ECO:0007669"/>
    <property type="project" value="InterPro"/>
</dbReference>
<evidence type="ECO:0000313" key="2">
    <source>
        <dbReference type="EMBL" id="VXA58148.1"/>
    </source>
</evidence>
<dbReference type="InterPro" id="IPR001584">
    <property type="entry name" value="Integrase_cat-core"/>
</dbReference>
<name>A0A653KCB8_9GAMM</name>
<dbReference type="SUPFAM" id="SSF53098">
    <property type="entry name" value="Ribonuclease H-like"/>
    <property type="match status" value="1"/>
</dbReference>